<evidence type="ECO:0000259" key="1">
    <source>
        <dbReference type="Pfam" id="PF00781"/>
    </source>
</evidence>
<gene>
    <name evidence="3" type="ORF">DXH95_01685</name>
</gene>
<dbReference type="InterPro" id="IPR016064">
    <property type="entry name" value="NAD/diacylglycerol_kinase_sf"/>
</dbReference>
<dbReference type="Pfam" id="PF00781">
    <property type="entry name" value="DAGK_cat"/>
    <property type="match status" value="1"/>
</dbReference>
<dbReference type="EMBL" id="QRGP01000001">
    <property type="protein sequence ID" value="RDV06174.1"/>
    <property type="molecule type" value="Genomic_DNA"/>
</dbReference>
<comment type="caution">
    <text evidence="3">The sequence shown here is derived from an EMBL/GenBank/DDBJ whole genome shotgun (WGS) entry which is preliminary data.</text>
</comment>
<dbReference type="SUPFAM" id="SSF111331">
    <property type="entry name" value="NAD kinase/diacylglycerol kinase-like"/>
    <property type="match status" value="1"/>
</dbReference>
<dbReference type="OrthoDB" id="9815110at2"/>
<evidence type="ECO:0000313" key="3">
    <source>
        <dbReference type="EMBL" id="RDV06174.1"/>
    </source>
</evidence>
<feature type="domain" description="DAGKc" evidence="1">
    <location>
        <begin position="34"/>
        <end position="141"/>
    </location>
</feature>
<dbReference type="Gene3D" id="3.40.50.10330">
    <property type="entry name" value="Probable inorganic polyphosphate/atp-NAD kinase, domain 1"/>
    <property type="match status" value="1"/>
</dbReference>
<dbReference type="Gene3D" id="2.60.200.40">
    <property type="match status" value="1"/>
</dbReference>
<accession>A0A371BF14</accession>
<dbReference type="AlphaFoldDB" id="A0A371BF14"/>
<keyword evidence="4" id="KW-1185">Reference proteome</keyword>
<proteinExistence type="predicted"/>
<dbReference type="Proteomes" id="UP000263833">
    <property type="component" value="Unassembled WGS sequence"/>
</dbReference>
<sequence length="309" mass="33819">MLMARMDQKLTAADCPRDIQTFAPDISLRPRVQIVCNPEAGGYSAKRLALLGDAYARHGFDVIVSESSPISPFVAAEGVDRICISGGDGTVRHVLENAELRTAGVAVDIYPTGTINLLAREWKDATQPGAFVRVMVQRCPRKLYPVRLNDTSFLACASVGPDARAVASLSPALKRRIGRLAYAVSMARQFVNWQRPQLRVVVDGEPMDCEAVYLAKGHYYAGPWSFAPEARLDNPDLYIVTLRRARRRDFAVFLLAMLVGRVGNLDNVRTIKGRDVKIDSVGALPLQADGDIACMTPARLVVADEPVLI</sequence>
<organism evidence="3 4">
    <name type="scientific">Sphingorhabdus pulchriflava</name>
    <dbReference type="NCBI Taxonomy" id="2292257"/>
    <lineage>
        <taxon>Bacteria</taxon>
        <taxon>Pseudomonadati</taxon>
        <taxon>Pseudomonadota</taxon>
        <taxon>Alphaproteobacteria</taxon>
        <taxon>Sphingomonadales</taxon>
        <taxon>Sphingomonadaceae</taxon>
        <taxon>Sphingorhabdus</taxon>
    </lineage>
</organism>
<name>A0A371BF14_9SPHN</name>
<feature type="domain" description="YegS/DAGK C-terminal" evidence="2">
    <location>
        <begin position="157"/>
        <end position="302"/>
    </location>
</feature>
<dbReference type="InterPro" id="IPR045540">
    <property type="entry name" value="YegS/DAGK_C"/>
</dbReference>
<dbReference type="GO" id="GO:0016301">
    <property type="term" value="F:kinase activity"/>
    <property type="evidence" value="ECO:0007669"/>
    <property type="project" value="InterPro"/>
</dbReference>
<protein>
    <submittedName>
        <fullName evidence="3">Uncharacterized protein</fullName>
    </submittedName>
</protein>
<reference evidence="4" key="1">
    <citation type="submission" date="2018-08" db="EMBL/GenBank/DDBJ databases">
        <authorList>
            <person name="Kim S.-J."/>
            <person name="Jung G.-Y."/>
        </authorList>
    </citation>
    <scope>NUCLEOTIDE SEQUENCE [LARGE SCALE GENOMIC DNA]</scope>
    <source>
        <strain evidence="4">GY_G</strain>
    </source>
</reference>
<dbReference type="InterPro" id="IPR017438">
    <property type="entry name" value="ATP-NAD_kinase_N"/>
</dbReference>
<evidence type="ECO:0000259" key="2">
    <source>
        <dbReference type="Pfam" id="PF19279"/>
    </source>
</evidence>
<dbReference type="InterPro" id="IPR001206">
    <property type="entry name" value="Diacylglycerol_kinase_cat_dom"/>
</dbReference>
<evidence type="ECO:0000313" key="4">
    <source>
        <dbReference type="Proteomes" id="UP000263833"/>
    </source>
</evidence>
<dbReference type="Pfam" id="PF19279">
    <property type="entry name" value="YegS_C"/>
    <property type="match status" value="1"/>
</dbReference>